<dbReference type="EMBL" id="FMZO01000010">
    <property type="protein sequence ID" value="SDD56771.1"/>
    <property type="molecule type" value="Genomic_DNA"/>
</dbReference>
<accession>A0A1G6VTA0</accession>
<dbReference type="PRINTS" id="PR00702">
    <property type="entry name" value="ACRIFLAVINRP"/>
</dbReference>
<dbReference type="RefSeq" id="WP_090391497.1">
    <property type="nucleotide sequence ID" value="NZ_FMZO01000010.1"/>
</dbReference>
<dbReference type="GO" id="GO:0009636">
    <property type="term" value="P:response to toxic substance"/>
    <property type="evidence" value="ECO:0007669"/>
    <property type="project" value="UniProtKB-ARBA"/>
</dbReference>
<evidence type="ECO:0000256" key="1">
    <source>
        <dbReference type="ARBA" id="ARBA00004429"/>
    </source>
</evidence>
<keyword evidence="7 9" id="KW-1133">Transmembrane helix</keyword>
<evidence type="ECO:0000256" key="7">
    <source>
        <dbReference type="ARBA" id="ARBA00022989"/>
    </source>
</evidence>
<dbReference type="SUPFAM" id="SSF82866">
    <property type="entry name" value="Multidrug efflux transporter AcrB transmembrane domain"/>
    <property type="match status" value="2"/>
</dbReference>
<feature type="transmembrane region" description="Helical" evidence="9">
    <location>
        <begin position="338"/>
        <end position="357"/>
    </location>
</feature>
<dbReference type="FunFam" id="1.20.1640.10:FF:000001">
    <property type="entry name" value="Efflux pump membrane transporter"/>
    <property type="match status" value="1"/>
</dbReference>
<dbReference type="Proteomes" id="UP000198757">
    <property type="component" value="Unassembled WGS sequence"/>
</dbReference>
<evidence type="ECO:0000313" key="10">
    <source>
        <dbReference type="EMBL" id="SDD56771.1"/>
    </source>
</evidence>
<evidence type="ECO:0000256" key="8">
    <source>
        <dbReference type="ARBA" id="ARBA00023136"/>
    </source>
</evidence>
<organism evidence="10 11">
    <name type="scientific">Niabella drilacis (strain DSM 25811 / CCM 8410 / CCUG 62505 / LMG 26954 / E90)</name>
    <dbReference type="NCBI Taxonomy" id="1285928"/>
    <lineage>
        <taxon>Bacteria</taxon>
        <taxon>Pseudomonadati</taxon>
        <taxon>Bacteroidota</taxon>
        <taxon>Chitinophagia</taxon>
        <taxon>Chitinophagales</taxon>
        <taxon>Chitinophagaceae</taxon>
        <taxon>Niabella</taxon>
    </lineage>
</organism>
<dbReference type="InterPro" id="IPR001036">
    <property type="entry name" value="Acrflvin-R"/>
</dbReference>
<evidence type="ECO:0000256" key="3">
    <source>
        <dbReference type="ARBA" id="ARBA00022448"/>
    </source>
</evidence>
<sequence length="1049" mass="113371">MIKTFINRPILSTVISVILVLLGILGVISLPVTQYPDIAPPTVNVRATYTGANAETVQKSVIIPIEEQVNGVEGMDYITSTAGNDGSATINVFFKQGIDPDIAAVNVQNRVARATPLLPSEVTRAGVVTQKQQTSALMFLTFYTTNKELNDVFLQNYLDINVIPGIKRIYGVGDATVFGGKSYSMRIWLDPQKLAAYGVQPSDVTAAINSQSLEAAAGSVGQNSGSAFEYVIKYKGKFNEKEQYDDIIIKSLGQGAFLRLKDVATVKLDALSYAGVGESSGNPGISMGIFQTPGSNAQQIIVDIKKYLAETAKTLPQGISYVINYDTNEFLEASIDKVIHTLVEAFILVFIVVYIFLQDFRSTLIPAIAVPVSIVGTFFFLNLMGFSLNLLTLFALVLAIGIVVDDAIVVVEAVHAKMDHGERDPKKATLDAMHEITGAIISITLVMAAVFIPVTFISGPTGVFYKQFGITLIVAILISAVNALSLSPALCALILRAHPEGHEHKKQNFLQRFFSGFNAAFTAMTTRYGKAFIFLIRHKWVTLIILVASMGLIFFISKKTPTGFVPSEDRGIIFANVELPPSATMDRTYQAMKELTAKASKIPGIMGVTFSTGRSLISGSGSNYGLAFIKLAPFKDRNSTNGQSVDDITKKLFGVGATIPDSRMIFFSPPSVPGFGNSAGFQLSLLNKGGQSIAELDGTAQRFIGELMKRPEIQFAQTSFNTKYPQYEMVINVPKASEAGVSVSSLLSTMQGYIGGVYAADFTKYGKQYRVMVQALPEARTDANSLNAFFIKTGSGQMAPVSQFVTLERVYGPQSVTRFNLFSSADLTGATNPGYSTGDAIKAVQEVAQTTLSTSYGIDYSGLTREEINAGSQTLVIFALSLIFVYFILSAQYESYIIPLSVVISLPMGVMGAYLGQWLFGLENNIYFQIALIMLVGLLAKNAILIVEFAVQRRHKGESIPMAAINAAKARLRPILMTSFAFIAGMMPLVYATGIGAIGNRSIATGAASGLLIGTILGLLVIPVLFVVFQWLQEKIRPVKINKAEKLSE</sequence>
<dbReference type="Gene3D" id="1.20.1640.10">
    <property type="entry name" value="Multidrug efflux transporter AcrB transmembrane domain"/>
    <property type="match status" value="2"/>
</dbReference>
<name>A0A1G6VTA0_NIADE</name>
<evidence type="ECO:0000256" key="2">
    <source>
        <dbReference type="ARBA" id="ARBA00010942"/>
    </source>
</evidence>
<dbReference type="Gene3D" id="3.30.70.1440">
    <property type="entry name" value="Multidrug efflux transporter AcrB pore domain"/>
    <property type="match status" value="1"/>
</dbReference>
<keyword evidence="11" id="KW-1185">Reference proteome</keyword>
<feature type="transmembrane region" description="Helical" evidence="9">
    <location>
        <begin position="926"/>
        <end position="951"/>
    </location>
</feature>
<dbReference type="NCBIfam" id="TIGR00915">
    <property type="entry name" value="2A0602"/>
    <property type="match status" value="1"/>
</dbReference>
<evidence type="ECO:0000256" key="9">
    <source>
        <dbReference type="SAM" id="Phobius"/>
    </source>
</evidence>
<evidence type="ECO:0000256" key="6">
    <source>
        <dbReference type="ARBA" id="ARBA00022692"/>
    </source>
</evidence>
<keyword evidence="4" id="KW-1003">Cell membrane</keyword>
<feature type="transmembrane region" description="Helical" evidence="9">
    <location>
        <begin position="896"/>
        <end position="920"/>
    </location>
</feature>
<keyword evidence="8 9" id="KW-0472">Membrane</keyword>
<feature type="transmembrane region" description="Helical" evidence="9">
    <location>
        <begin position="870"/>
        <end position="889"/>
    </location>
</feature>
<dbReference type="OrthoDB" id="9758234at2"/>
<dbReference type="Gene3D" id="3.30.70.1320">
    <property type="entry name" value="Multidrug efflux transporter AcrB pore domain like"/>
    <property type="match status" value="1"/>
</dbReference>
<feature type="transmembrane region" description="Helical" evidence="9">
    <location>
        <begin position="364"/>
        <end position="384"/>
    </location>
</feature>
<comment type="similarity">
    <text evidence="2">Belongs to the resistance-nodulation-cell division (RND) (TC 2.A.6) family.</text>
</comment>
<dbReference type="SUPFAM" id="SSF82714">
    <property type="entry name" value="Multidrug efflux transporter AcrB TolC docking domain, DN and DC subdomains"/>
    <property type="match status" value="2"/>
</dbReference>
<feature type="transmembrane region" description="Helical" evidence="9">
    <location>
        <begin position="390"/>
        <end position="415"/>
    </location>
</feature>
<evidence type="ECO:0000256" key="5">
    <source>
        <dbReference type="ARBA" id="ARBA00022519"/>
    </source>
</evidence>
<proteinExistence type="inferred from homology"/>
<evidence type="ECO:0000256" key="4">
    <source>
        <dbReference type="ARBA" id="ARBA00022475"/>
    </source>
</evidence>
<dbReference type="Gene3D" id="3.30.2090.10">
    <property type="entry name" value="Multidrug efflux transporter AcrB TolC docking domain, DN and DC subdomains"/>
    <property type="match status" value="2"/>
</dbReference>
<feature type="transmembrane region" description="Helical" evidence="9">
    <location>
        <begin position="972"/>
        <end position="991"/>
    </location>
</feature>
<dbReference type="PANTHER" id="PTHR32063:SF9">
    <property type="entry name" value="SIMILAR TO MULTIDRUG RESISTANCE PROTEIN MEXB"/>
    <property type="match status" value="1"/>
</dbReference>
<keyword evidence="3" id="KW-0813">Transport</keyword>
<dbReference type="Gene3D" id="3.30.70.1430">
    <property type="entry name" value="Multidrug efflux transporter AcrB pore domain"/>
    <property type="match status" value="2"/>
</dbReference>
<keyword evidence="5" id="KW-0997">Cell inner membrane</keyword>
<keyword evidence="6 9" id="KW-0812">Transmembrane</keyword>
<feature type="transmembrane region" description="Helical" evidence="9">
    <location>
        <begin position="540"/>
        <end position="557"/>
    </location>
</feature>
<evidence type="ECO:0000313" key="11">
    <source>
        <dbReference type="Proteomes" id="UP000198757"/>
    </source>
</evidence>
<dbReference type="GO" id="GO:0005886">
    <property type="term" value="C:plasma membrane"/>
    <property type="evidence" value="ECO:0007669"/>
    <property type="project" value="UniProtKB-SubCell"/>
</dbReference>
<feature type="transmembrane region" description="Helical" evidence="9">
    <location>
        <begin position="1011"/>
        <end position="1032"/>
    </location>
</feature>
<dbReference type="PANTHER" id="PTHR32063">
    <property type="match status" value="1"/>
</dbReference>
<feature type="transmembrane region" description="Helical" evidence="9">
    <location>
        <begin position="436"/>
        <end position="456"/>
    </location>
</feature>
<protein>
    <submittedName>
        <fullName evidence="10">Hydrophobic/amphiphilic exporter-1, HAE1 family</fullName>
    </submittedName>
</protein>
<feature type="transmembrane region" description="Helical" evidence="9">
    <location>
        <begin position="468"/>
        <end position="495"/>
    </location>
</feature>
<dbReference type="GO" id="GO:0042910">
    <property type="term" value="F:xenobiotic transmembrane transporter activity"/>
    <property type="evidence" value="ECO:0007669"/>
    <property type="project" value="TreeGrafter"/>
</dbReference>
<dbReference type="FunFam" id="3.30.70.1430:FF:000001">
    <property type="entry name" value="Efflux pump membrane transporter"/>
    <property type="match status" value="1"/>
</dbReference>
<dbReference type="AlphaFoldDB" id="A0A1G6VTA0"/>
<dbReference type="STRING" id="1285928.SAMN04487894_110143"/>
<comment type="subcellular location">
    <subcellularLocation>
        <location evidence="1">Cell inner membrane</location>
        <topology evidence="1">Multi-pass membrane protein</topology>
    </subcellularLocation>
</comment>
<dbReference type="InterPro" id="IPR004764">
    <property type="entry name" value="MdtF-like"/>
</dbReference>
<dbReference type="SUPFAM" id="SSF82693">
    <property type="entry name" value="Multidrug efflux transporter AcrB pore domain, PN1, PN2, PC1 and PC2 subdomains"/>
    <property type="match status" value="4"/>
</dbReference>
<dbReference type="GO" id="GO:0015562">
    <property type="term" value="F:efflux transmembrane transporter activity"/>
    <property type="evidence" value="ECO:0007669"/>
    <property type="project" value="InterPro"/>
</dbReference>
<dbReference type="Pfam" id="PF00873">
    <property type="entry name" value="ACR_tran"/>
    <property type="match status" value="1"/>
</dbReference>
<dbReference type="InterPro" id="IPR027463">
    <property type="entry name" value="AcrB_DN_DC_subdom"/>
</dbReference>
<reference evidence="11" key="1">
    <citation type="submission" date="2016-10" db="EMBL/GenBank/DDBJ databases">
        <authorList>
            <person name="Varghese N."/>
            <person name="Submissions S."/>
        </authorList>
    </citation>
    <scope>NUCLEOTIDE SEQUENCE [LARGE SCALE GENOMIC DNA]</scope>
    <source>
        <strain evidence="11">DSM 25811 / CCM 8410 / LMG 26954 / E90</strain>
    </source>
</reference>
<gene>
    <name evidence="10" type="ORF">SAMN04487894_110143</name>
</gene>